<dbReference type="GO" id="GO:0043171">
    <property type="term" value="P:peptide catabolic process"/>
    <property type="evidence" value="ECO:0007669"/>
    <property type="project" value="TreeGrafter"/>
</dbReference>
<dbReference type="GO" id="GO:0008270">
    <property type="term" value="F:zinc ion binding"/>
    <property type="evidence" value="ECO:0007669"/>
    <property type="project" value="UniProtKB-UniRule"/>
</dbReference>
<dbReference type="OrthoDB" id="510539at2759"/>
<evidence type="ECO:0000256" key="9">
    <source>
        <dbReference type="ARBA" id="ARBA00022833"/>
    </source>
</evidence>
<dbReference type="InterPro" id="IPR034016">
    <property type="entry name" value="M1_APN-typ"/>
</dbReference>
<evidence type="ECO:0000256" key="7">
    <source>
        <dbReference type="ARBA" id="ARBA00022729"/>
    </source>
</evidence>
<comment type="similarity">
    <text evidence="2 15">Belongs to the peptidase M1 family.</text>
</comment>
<proteinExistence type="inferred from homology"/>
<evidence type="ECO:0000259" key="19">
    <source>
        <dbReference type="Pfam" id="PF17900"/>
    </source>
</evidence>
<comment type="cofactor">
    <cofactor evidence="14 15">
        <name>Zn(2+)</name>
        <dbReference type="ChEBI" id="CHEBI:29105"/>
    </cofactor>
    <text evidence="14 15">Binds 1 zinc ion per subunit.</text>
</comment>
<dbReference type="Pfam" id="PF17900">
    <property type="entry name" value="Peptidase_M1_N"/>
    <property type="match status" value="1"/>
</dbReference>
<evidence type="ECO:0000256" key="2">
    <source>
        <dbReference type="ARBA" id="ARBA00010136"/>
    </source>
</evidence>
<dbReference type="EC" id="3.4.11.-" evidence="15"/>
<keyword evidence="20" id="KW-1185">Reference proteome</keyword>
<dbReference type="Gene3D" id="1.10.390.10">
    <property type="entry name" value="Neutral Protease Domain 2"/>
    <property type="match status" value="1"/>
</dbReference>
<dbReference type="GeneID" id="105430947"/>
<keyword evidence="5 15" id="KW-0645">Protease</keyword>
<keyword evidence="4" id="KW-0336">GPI-anchor</keyword>
<comment type="subcellular location">
    <subcellularLocation>
        <location evidence="1">Cell membrane</location>
        <topology evidence="1">Lipid-anchor</topology>
        <topology evidence="1">GPI-anchor</topology>
    </subcellularLocation>
</comment>
<dbReference type="CDD" id="cd09601">
    <property type="entry name" value="M1_APN-Q_like"/>
    <property type="match status" value="1"/>
</dbReference>
<evidence type="ECO:0000256" key="16">
    <source>
        <dbReference type="SAM" id="SignalP"/>
    </source>
</evidence>
<dbReference type="KEGG" id="pbar:105430947"/>
<gene>
    <name evidence="21" type="primary">LOC105430947</name>
</gene>
<dbReference type="GO" id="GO:0005886">
    <property type="term" value="C:plasma membrane"/>
    <property type="evidence" value="ECO:0007669"/>
    <property type="project" value="UniProtKB-SubCell"/>
</dbReference>
<dbReference type="RefSeq" id="XP_011643082.1">
    <property type="nucleotide sequence ID" value="XM_011644780.2"/>
</dbReference>
<dbReference type="SUPFAM" id="SSF55486">
    <property type="entry name" value="Metalloproteases ('zincins'), catalytic domain"/>
    <property type="match status" value="1"/>
</dbReference>
<evidence type="ECO:0000256" key="14">
    <source>
        <dbReference type="PIRSR" id="PIRSR634016-3"/>
    </source>
</evidence>
<evidence type="ECO:0000313" key="21">
    <source>
        <dbReference type="RefSeq" id="XP_011643082.1"/>
    </source>
</evidence>
<keyword evidence="8 15" id="KW-0378">Hydrolase</keyword>
<dbReference type="InterPro" id="IPR014782">
    <property type="entry name" value="Peptidase_M1_dom"/>
</dbReference>
<name>A0A6I9WJ59_9HYME</name>
<dbReference type="InterPro" id="IPR050344">
    <property type="entry name" value="Peptidase_M1_aminopeptidases"/>
</dbReference>
<keyword evidence="6 14" id="KW-0479">Metal-binding</keyword>
<dbReference type="InterPro" id="IPR027268">
    <property type="entry name" value="Peptidase_M4/M1_CTD_sf"/>
</dbReference>
<dbReference type="InterPro" id="IPR042097">
    <property type="entry name" value="Aminopeptidase_N-like_N_sf"/>
</dbReference>
<dbReference type="Gene3D" id="2.60.40.1730">
    <property type="entry name" value="tricorn interacting facor f3 domain"/>
    <property type="match status" value="1"/>
</dbReference>
<dbReference type="FunFam" id="2.60.40.1910:FF:000008">
    <property type="entry name" value="Aminopeptidase"/>
    <property type="match status" value="1"/>
</dbReference>
<dbReference type="InterPro" id="IPR045357">
    <property type="entry name" value="Aminopeptidase_N-like_N"/>
</dbReference>
<evidence type="ECO:0000256" key="6">
    <source>
        <dbReference type="ARBA" id="ARBA00022723"/>
    </source>
</evidence>
<dbReference type="Pfam" id="PF11838">
    <property type="entry name" value="ERAP1_C"/>
    <property type="match status" value="1"/>
</dbReference>
<evidence type="ECO:0000256" key="13">
    <source>
        <dbReference type="ARBA" id="ARBA00023288"/>
    </source>
</evidence>
<feature type="domain" description="Aminopeptidase N-like N-terminal" evidence="19">
    <location>
        <begin position="39"/>
        <end position="230"/>
    </location>
</feature>
<evidence type="ECO:0000259" key="18">
    <source>
        <dbReference type="Pfam" id="PF11838"/>
    </source>
</evidence>
<keyword evidence="12" id="KW-0325">Glycoprotein</keyword>
<protein>
    <recommendedName>
        <fullName evidence="15">Aminopeptidase</fullName>
        <ecNumber evidence="15">3.4.11.-</ecNumber>
    </recommendedName>
</protein>
<keyword evidence="9 14" id="KW-0862">Zinc</keyword>
<reference evidence="21" key="1">
    <citation type="submission" date="2025-08" db="UniProtKB">
        <authorList>
            <consortium name="RefSeq"/>
        </authorList>
    </citation>
    <scope>IDENTIFICATION</scope>
</reference>
<dbReference type="GO" id="GO:0005615">
    <property type="term" value="C:extracellular space"/>
    <property type="evidence" value="ECO:0007669"/>
    <property type="project" value="TreeGrafter"/>
</dbReference>
<evidence type="ECO:0000313" key="20">
    <source>
        <dbReference type="Proteomes" id="UP000504615"/>
    </source>
</evidence>
<evidence type="ECO:0000256" key="12">
    <source>
        <dbReference type="ARBA" id="ARBA00023180"/>
    </source>
</evidence>
<keyword evidence="10 15" id="KW-0482">Metalloprotease</keyword>
<dbReference type="GO" id="GO:0006508">
    <property type="term" value="P:proteolysis"/>
    <property type="evidence" value="ECO:0007669"/>
    <property type="project" value="UniProtKB-KW"/>
</dbReference>
<keyword evidence="3" id="KW-1003">Cell membrane</keyword>
<keyword evidence="13" id="KW-0449">Lipoprotein</keyword>
<feature type="signal peptide" evidence="16">
    <location>
        <begin position="1"/>
        <end position="19"/>
    </location>
</feature>
<evidence type="ECO:0000256" key="5">
    <source>
        <dbReference type="ARBA" id="ARBA00022670"/>
    </source>
</evidence>
<evidence type="ECO:0000256" key="1">
    <source>
        <dbReference type="ARBA" id="ARBA00004609"/>
    </source>
</evidence>
<dbReference type="PANTHER" id="PTHR11533:SF290">
    <property type="entry name" value="AMINOPEPTIDASE"/>
    <property type="match status" value="1"/>
</dbReference>
<organism evidence="20 21">
    <name type="scientific">Pogonomyrmex barbatus</name>
    <name type="common">red harvester ant</name>
    <dbReference type="NCBI Taxonomy" id="144034"/>
    <lineage>
        <taxon>Eukaryota</taxon>
        <taxon>Metazoa</taxon>
        <taxon>Ecdysozoa</taxon>
        <taxon>Arthropoda</taxon>
        <taxon>Hexapoda</taxon>
        <taxon>Insecta</taxon>
        <taxon>Pterygota</taxon>
        <taxon>Neoptera</taxon>
        <taxon>Endopterygota</taxon>
        <taxon>Hymenoptera</taxon>
        <taxon>Apocrita</taxon>
        <taxon>Aculeata</taxon>
        <taxon>Formicoidea</taxon>
        <taxon>Formicidae</taxon>
        <taxon>Myrmicinae</taxon>
        <taxon>Pogonomyrmex</taxon>
    </lineage>
</organism>
<dbReference type="PANTHER" id="PTHR11533">
    <property type="entry name" value="PROTEASE M1 ZINC METALLOPROTEASE"/>
    <property type="match status" value="1"/>
</dbReference>
<dbReference type="InterPro" id="IPR024571">
    <property type="entry name" value="ERAP1-like_C_dom"/>
</dbReference>
<evidence type="ECO:0000256" key="11">
    <source>
        <dbReference type="ARBA" id="ARBA00023136"/>
    </source>
</evidence>
<evidence type="ECO:0000256" key="4">
    <source>
        <dbReference type="ARBA" id="ARBA00022622"/>
    </source>
</evidence>
<dbReference type="SUPFAM" id="SSF63737">
    <property type="entry name" value="Leukotriene A4 hydrolase N-terminal domain"/>
    <property type="match status" value="1"/>
</dbReference>
<evidence type="ECO:0000256" key="8">
    <source>
        <dbReference type="ARBA" id="ARBA00022801"/>
    </source>
</evidence>
<keyword evidence="11" id="KW-0472">Membrane</keyword>
<evidence type="ECO:0000259" key="17">
    <source>
        <dbReference type="Pfam" id="PF01433"/>
    </source>
</evidence>
<dbReference type="GO" id="GO:0098552">
    <property type="term" value="C:side of membrane"/>
    <property type="evidence" value="ECO:0007669"/>
    <property type="project" value="UniProtKB-KW"/>
</dbReference>
<dbReference type="Gene3D" id="2.60.40.1910">
    <property type="match status" value="1"/>
</dbReference>
<feature type="domain" description="ERAP1-like C-terminal" evidence="18">
    <location>
        <begin position="576"/>
        <end position="889"/>
    </location>
</feature>
<accession>A0A6I9WJ59</accession>
<feature type="chain" id="PRO_5026845742" description="Aminopeptidase" evidence="16">
    <location>
        <begin position="20"/>
        <end position="917"/>
    </location>
</feature>
<keyword evidence="15" id="KW-0031">Aminopeptidase</keyword>
<dbReference type="InterPro" id="IPR001930">
    <property type="entry name" value="Peptidase_M1"/>
</dbReference>
<dbReference type="GO" id="GO:0070006">
    <property type="term" value="F:metalloaminopeptidase activity"/>
    <property type="evidence" value="ECO:0007669"/>
    <property type="project" value="TreeGrafter"/>
</dbReference>
<dbReference type="GO" id="GO:0042277">
    <property type="term" value="F:peptide binding"/>
    <property type="evidence" value="ECO:0007669"/>
    <property type="project" value="TreeGrafter"/>
</dbReference>
<feature type="binding site" evidence="14">
    <location>
        <position position="338"/>
    </location>
    <ligand>
        <name>Zn(2+)</name>
        <dbReference type="ChEBI" id="CHEBI:29105"/>
        <note>catalytic</note>
    </ligand>
</feature>
<sequence length="917" mass="106809">MIYKIIYICAFIIATSVAAIQNSNSNDKEINYRLPNHTKPIFYDLKLNPYLTIDNFTFEGEIFIHIEILSKTKTLMLHMNKLIIDEDSTFLKSNNGLDFYVPITYSHNNLTELLSLDFDEELSIGRYILYLKFAGLLNDRPYGFYRSSYVSDTGNTVWFAGTYFMATYARVAFPCWDEPALKASFKIAIKHHRNYTAISNMPISEESEVDETDGKMWTHFKESPRISTYLVSFLIFDLRNISNSDGTINVWSRGNVISSASFAHEIAQKAAIELERYTNSSVRLAKVDHVALPDISNKAMESWGLITYKEHTILNNGDTSRPDAFYVITNNIILQSSHQWFGNAISPSWWSDIWINGGLAEYLKYYIADKIYEDRRFVNFLIAKTLDLLLVIDSYDHVKSLNWQPNTTKEINSKIISSLDNRKAFLLLRMLSHYLSDDVFHAGLIRYLNKHKYNVAKPEDLWNALQDASDESGILRNEFTIQEVLDSWAGQRGYPLVTVTRDEIPGKIKITQEYFEPNEKMLFKNSNSTDTANKKWWVPINFATRTNPNFSSTSVTHWLSPEAEELIIDDIDPQDWIIINIQQIGFYRVNYDTMNWLKIADYLNSENYTKIHVLNRAQIINNAIYLMLEDKLDPRIFMNIMKYLRRETDYTVWSSVFKVLQAATNIFTYNGGGELLKMYVLDLMNNIIRTIGIQSRPNDDYFTKMTRYEMLHHVCGFDHPTCLHEAHTQLIAYLENSTFAKRISFYEKKWIFCNGVKLANETIWNKVLYMYTNKIESTLYCLGYSKNLTIIEKYLNMTISDDSPIAKNDVFRVIYSVLSADFPNVDMMMDFIVNHWNKLTIIFDHPIELLNDITWNIISRKQIQKIKALLSKLGMEVPQIITMREQNIEKMETIVNKIHVWLEKNKSLNLSTNITSR</sequence>
<dbReference type="Gene3D" id="1.25.50.20">
    <property type="match status" value="1"/>
</dbReference>
<evidence type="ECO:0000256" key="10">
    <source>
        <dbReference type="ARBA" id="ARBA00023049"/>
    </source>
</evidence>
<feature type="domain" description="Peptidase M1 membrane alanine aminopeptidase" evidence="17">
    <location>
        <begin position="262"/>
        <end position="488"/>
    </location>
</feature>
<dbReference type="Proteomes" id="UP000504615">
    <property type="component" value="Unplaced"/>
</dbReference>
<keyword evidence="7 16" id="KW-0732">Signal</keyword>
<dbReference type="FunFam" id="2.60.40.1730:FF:000013">
    <property type="entry name" value="Aminopeptidase"/>
    <property type="match status" value="1"/>
</dbReference>
<dbReference type="Pfam" id="PF01433">
    <property type="entry name" value="Peptidase_M1"/>
    <property type="match status" value="1"/>
</dbReference>
<evidence type="ECO:0000256" key="3">
    <source>
        <dbReference type="ARBA" id="ARBA00022475"/>
    </source>
</evidence>
<evidence type="ECO:0000256" key="15">
    <source>
        <dbReference type="RuleBase" id="RU364040"/>
    </source>
</evidence>
<dbReference type="AlphaFoldDB" id="A0A6I9WJ59"/>
<dbReference type="GO" id="GO:0005737">
    <property type="term" value="C:cytoplasm"/>
    <property type="evidence" value="ECO:0007669"/>
    <property type="project" value="TreeGrafter"/>
</dbReference>
<dbReference type="PRINTS" id="PR00756">
    <property type="entry name" value="ALADIPTASE"/>
</dbReference>